<accession>A0A5D2FLQ7</accession>
<dbReference type="Proteomes" id="UP000323506">
    <property type="component" value="Chromosome A08"/>
</dbReference>
<feature type="region of interest" description="Disordered" evidence="1">
    <location>
        <begin position="1"/>
        <end position="41"/>
    </location>
</feature>
<reference evidence="2 3" key="1">
    <citation type="submission" date="2019-06" db="EMBL/GenBank/DDBJ databases">
        <title>WGS assembly of Gossypium darwinii.</title>
        <authorList>
            <person name="Chen Z.J."/>
            <person name="Sreedasyam A."/>
            <person name="Ando A."/>
            <person name="Song Q."/>
            <person name="De L."/>
            <person name="Hulse-Kemp A."/>
            <person name="Ding M."/>
            <person name="Ye W."/>
            <person name="Kirkbride R."/>
            <person name="Jenkins J."/>
            <person name="Plott C."/>
            <person name="Lovell J."/>
            <person name="Lin Y.-M."/>
            <person name="Vaughn R."/>
            <person name="Liu B."/>
            <person name="Li W."/>
            <person name="Simpson S."/>
            <person name="Scheffler B."/>
            <person name="Saski C."/>
            <person name="Grover C."/>
            <person name="Hu G."/>
            <person name="Conover J."/>
            <person name="Carlson J."/>
            <person name="Shu S."/>
            <person name="Boston L."/>
            <person name="Williams M."/>
            <person name="Peterson D."/>
            <person name="Mcgee K."/>
            <person name="Jones D."/>
            <person name="Wendel J."/>
            <person name="Stelly D."/>
            <person name="Grimwood J."/>
            <person name="Schmutz J."/>
        </authorList>
    </citation>
    <scope>NUCLEOTIDE SEQUENCE [LARGE SCALE GENOMIC DNA]</scope>
    <source>
        <strain evidence="2">1808015.09</strain>
    </source>
</reference>
<dbReference type="PANTHER" id="PTHR35021:SF8">
    <property type="entry name" value="FIBER PROTEIN FB17"/>
    <property type="match status" value="1"/>
</dbReference>
<dbReference type="AlphaFoldDB" id="A0A5D2FLQ7"/>
<name>A0A5D2FLQ7_GOSDA</name>
<evidence type="ECO:0000313" key="3">
    <source>
        <dbReference type="Proteomes" id="UP000323506"/>
    </source>
</evidence>
<sequence length="346" mass="39421">MEEIIIFSKSGESSEQPRKRGRPIHLPTGNQKTNKRITDRKARQENRDIVVGLTEAAPILKELLEAFRSINEGDLLQTIRNIGDARARWNEGVQWQQDEEGNSTMPCIQEIKDAMSEAVSKVVLPLRNDLQNVMQTMPNINLPIASQALGCQYNQNPVQSDAFAEQSPLGLPFCEEPGINIMCSTSTCDENGEKFDDEQVTIFLQEWDGNTKGQVQYSDFNELQEELRKQLSSCSAHPTLVMFYTTIKEMDEVREVKDVNISKLRVWRDAICNALHINMEVEFAKEHLTKIAYAYFASKTVDPKIYDQKKKLETQLGRISTMLELHDKCQSEAIFFNKSLNPGLFP</sequence>
<protein>
    <submittedName>
        <fullName evidence="2">Uncharacterized protein</fullName>
    </submittedName>
</protein>
<proteinExistence type="predicted"/>
<organism evidence="2 3">
    <name type="scientific">Gossypium darwinii</name>
    <name type="common">Darwin's cotton</name>
    <name type="synonym">Gossypium barbadense var. darwinii</name>
    <dbReference type="NCBI Taxonomy" id="34276"/>
    <lineage>
        <taxon>Eukaryota</taxon>
        <taxon>Viridiplantae</taxon>
        <taxon>Streptophyta</taxon>
        <taxon>Embryophyta</taxon>
        <taxon>Tracheophyta</taxon>
        <taxon>Spermatophyta</taxon>
        <taxon>Magnoliopsida</taxon>
        <taxon>eudicotyledons</taxon>
        <taxon>Gunneridae</taxon>
        <taxon>Pentapetalae</taxon>
        <taxon>rosids</taxon>
        <taxon>malvids</taxon>
        <taxon>Malvales</taxon>
        <taxon>Malvaceae</taxon>
        <taxon>Malvoideae</taxon>
        <taxon>Gossypium</taxon>
    </lineage>
</organism>
<dbReference type="PANTHER" id="PTHR35021">
    <property type="match status" value="1"/>
</dbReference>
<dbReference type="EMBL" id="CM017695">
    <property type="protein sequence ID" value="TYH06874.1"/>
    <property type="molecule type" value="Genomic_DNA"/>
</dbReference>
<keyword evidence="3" id="KW-1185">Reference proteome</keyword>
<gene>
    <name evidence="2" type="ORF">ES288_A08G188000v1</name>
</gene>
<evidence type="ECO:0000256" key="1">
    <source>
        <dbReference type="SAM" id="MobiDB-lite"/>
    </source>
</evidence>
<evidence type="ECO:0000313" key="2">
    <source>
        <dbReference type="EMBL" id="TYH06874.1"/>
    </source>
</evidence>